<evidence type="ECO:0000313" key="2">
    <source>
        <dbReference type="Proteomes" id="UP000094741"/>
    </source>
</evidence>
<comment type="caution">
    <text evidence="1">The sequence shown here is derived from an EMBL/GenBank/DDBJ whole genome shotgun (WGS) entry which is preliminary data.</text>
</comment>
<dbReference type="EMBL" id="AJYQ02000128">
    <property type="protein sequence ID" value="OEE31255.1"/>
    <property type="molecule type" value="Genomic_DNA"/>
</dbReference>
<reference evidence="1 2" key="1">
    <citation type="journal article" date="2012" name="Science">
        <title>Ecological populations of bacteria act as socially cohesive units of antibiotic production and resistance.</title>
        <authorList>
            <person name="Cordero O.X."/>
            <person name="Wildschutte H."/>
            <person name="Kirkup B."/>
            <person name="Proehl S."/>
            <person name="Ngo L."/>
            <person name="Hussain F."/>
            <person name="Le Roux F."/>
            <person name="Mincer T."/>
            <person name="Polz M.F."/>
        </authorList>
    </citation>
    <scope>NUCLEOTIDE SEQUENCE [LARGE SCALE GENOMIC DNA]</scope>
    <source>
        <strain evidence="1 2">ZF-129</strain>
    </source>
</reference>
<evidence type="ECO:0000313" key="1">
    <source>
        <dbReference type="EMBL" id="OEE31255.1"/>
    </source>
</evidence>
<accession>A0A1E5BAY4</accession>
<proteinExistence type="predicted"/>
<dbReference type="AlphaFoldDB" id="A0A1E5BAY4"/>
<dbReference type="Proteomes" id="UP000094741">
    <property type="component" value="Unassembled WGS sequence"/>
</dbReference>
<gene>
    <name evidence="1" type="ORF">A1QO_14130</name>
</gene>
<sequence length="435" mass="48740">MAILFKYMIFKGNNMKSQLILGVVIQCLLGFICVNASVLSAGDNIPDNYERDTSTVTNPLEKIAIYSVSNSNNAVIYANGKMQVGVRVAYRIKEESGYEIDSIKLRESITGANLSMWSVGPKNDYSHNLNTRSIRSYPHDIDPNSIIEGGYQDYYLSGKDIEDIQICVGINLVNHESKTYRFQTTCEESGIGESLNIDVLEPVQYSYDNLTHTITPAYDSFLECNGLSSVYHIYHEFKLSGGKKIWNAEIKDESGGSMRFPKKSDNISASDFNWFPHAMFRKRGGSNSHYSSFTSPHFDTALYALSAPENGKERGVIIPSLKILLLWVSRSGKINIPGECSLDSPSLNPNNSIVFSEIIGSPMLNSRTDVNYGGRVSQGFYHRNDIYVVFEDQYGNPGKFTISTTKTGRNYYSEFVQSWSGSNDNNLKVFNRFSN</sequence>
<dbReference type="RefSeq" id="WP_017040997.1">
    <property type="nucleotide sequence ID" value="NZ_AJYQ02000128.1"/>
</dbReference>
<protein>
    <submittedName>
        <fullName evidence="1">Uncharacterized protein</fullName>
    </submittedName>
</protein>
<dbReference type="STRING" id="1187848.A1QO_14130"/>
<name>A0A1E5BAY4_9VIBR</name>
<organism evidence="1 2">
    <name type="scientific">Vibrio genomosp. F10 str. ZF-129</name>
    <dbReference type="NCBI Taxonomy" id="1187848"/>
    <lineage>
        <taxon>Bacteria</taxon>
        <taxon>Pseudomonadati</taxon>
        <taxon>Pseudomonadota</taxon>
        <taxon>Gammaproteobacteria</taxon>
        <taxon>Vibrionales</taxon>
        <taxon>Vibrionaceae</taxon>
        <taxon>Vibrio</taxon>
    </lineage>
</organism>